<evidence type="ECO:0000313" key="14">
    <source>
        <dbReference type="Ensembl" id="ENSMAMP00000050098.1"/>
    </source>
</evidence>
<dbReference type="Proteomes" id="UP000261640">
    <property type="component" value="Unplaced"/>
</dbReference>
<comment type="similarity">
    <text evidence="3 13">Belongs to the peptidase M18 family.</text>
</comment>
<evidence type="ECO:0000256" key="12">
    <source>
        <dbReference type="ARBA" id="ARBA00023049"/>
    </source>
</evidence>
<dbReference type="GeneTree" id="ENSGT00390000003164"/>
<keyword evidence="9 13" id="KW-0479">Metal-binding</keyword>
<accession>A0A7N8XBL7</accession>
<proteinExistence type="inferred from homology"/>
<dbReference type="InterPro" id="IPR023358">
    <property type="entry name" value="Peptidase_M18_dom2"/>
</dbReference>
<dbReference type="Pfam" id="PF02127">
    <property type="entry name" value="Peptidase_M18"/>
    <property type="match status" value="1"/>
</dbReference>
<comment type="catalytic activity">
    <reaction evidence="1">
        <text>Release of an N-terminal aspartate or glutamate from a peptide, with a preference for aspartate.</text>
        <dbReference type="EC" id="3.4.11.21"/>
    </reaction>
</comment>
<dbReference type="GO" id="GO:0008237">
    <property type="term" value="F:metallopeptidase activity"/>
    <property type="evidence" value="ECO:0007669"/>
    <property type="project" value="UniProtKB-KW"/>
</dbReference>
<evidence type="ECO:0000256" key="2">
    <source>
        <dbReference type="ARBA" id="ARBA00001947"/>
    </source>
</evidence>
<name>A0A7N8XBL7_9TELE</name>
<dbReference type="Gene3D" id="2.30.250.10">
    <property type="entry name" value="Aminopeptidase i, Domain 2"/>
    <property type="match status" value="1"/>
</dbReference>
<evidence type="ECO:0000313" key="15">
    <source>
        <dbReference type="Proteomes" id="UP000261640"/>
    </source>
</evidence>
<evidence type="ECO:0000256" key="10">
    <source>
        <dbReference type="ARBA" id="ARBA00022801"/>
    </source>
</evidence>
<keyword evidence="11 13" id="KW-0862">Zinc</keyword>
<dbReference type="PRINTS" id="PR00932">
    <property type="entry name" value="AMINO1PTASE"/>
</dbReference>
<sequence>MGSSSRSAQSKQAAEHKASKRVMRARRLMQAGFIELKETEQWDVRPSSKYFVTRNFSTLIAFAVGGRYLPGNGFSMIGAHTDSPCLKVKARSKRTKQGCLQVGVECYGGGIWNTWFDRDLTVAGRVMVKVPRSDGRLLHRLVHVSRPVLRIPHLAIHLQRDINDSFGPNKENHLVPIIGTTVQEELETGCSSSGDASCAAEKHHPALVKLLCSELGVEPEALLDFELCLADTQPAVLGGVYEEFIYSPRLDNLHSCYCALQGLMESCSGDSLAQDPNIRMVTLYDNEEVGSESAQGAQSNLTELILTRLAASCSNLTAFQQAAPRSFMISADMAHAVHPNYQEKHEDNHRPAFHKGPVIKFNSNQRYATTAVTAAVVREVAGRVGVPLQDVMVRNDSPCGTTIGPILASRLGIPVVDLGAPQLSMHSIREMCCTSSILQSTTLFKGFFELFPTVRSSLVVD</sequence>
<dbReference type="GO" id="GO:0005737">
    <property type="term" value="C:cytoplasm"/>
    <property type="evidence" value="ECO:0007669"/>
    <property type="project" value="UniProtKB-ARBA"/>
</dbReference>
<dbReference type="SUPFAM" id="SSF101821">
    <property type="entry name" value="Aminopeptidase/glucanase lid domain"/>
    <property type="match status" value="1"/>
</dbReference>
<keyword evidence="8 13" id="KW-0645">Protease</keyword>
<keyword evidence="7 13" id="KW-0031">Aminopeptidase</keyword>
<evidence type="ECO:0000256" key="9">
    <source>
        <dbReference type="ARBA" id="ARBA00022723"/>
    </source>
</evidence>
<dbReference type="GO" id="GO:0008270">
    <property type="term" value="F:zinc ion binding"/>
    <property type="evidence" value="ECO:0007669"/>
    <property type="project" value="InterPro"/>
</dbReference>
<evidence type="ECO:0000256" key="4">
    <source>
        <dbReference type="ARBA" id="ARBA00011395"/>
    </source>
</evidence>
<dbReference type="PANTHER" id="PTHR28570:SF3">
    <property type="entry name" value="ASPARTYL AMINOPEPTIDASE"/>
    <property type="match status" value="1"/>
</dbReference>
<dbReference type="Ensembl" id="ENSMAMT00000069589.1">
    <property type="protein sequence ID" value="ENSMAMP00000050098.1"/>
    <property type="gene ID" value="ENSMAMG00000022804.2"/>
</dbReference>
<evidence type="ECO:0000256" key="1">
    <source>
        <dbReference type="ARBA" id="ARBA00001335"/>
    </source>
</evidence>
<dbReference type="SUPFAM" id="SSF53187">
    <property type="entry name" value="Zn-dependent exopeptidases"/>
    <property type="match status" value="1"/>
</dbReference>
<dbReference type="NCBIfam" id="NF002759">
    <property type="entry name" value="PRK02813.1"/>
    <property type="match status" value="1"/>
</dbReference>
<dbReference type="PANTHER" id="PTHR28570">
    <property type="entry name" value="ASPARTYL AMINOPEPTIDASE"/>
    <property type="match status" value="1"/>
</dbReference>
<comment type="cofactor">
    <cofactor evidence="2">
        <name>Zn(2+)</name>
        <dbReference type="ChEBI" id="CHEBI:29105"/>
    </cofactor>
</comment>
<evidence type="ECO:0000256" key="11">
    <source>
        <dbReference type="ARBA" id="ARBA00022833"/>
    </source>
</evidence>
<reference evidence="14" key="1">
    <citation type="submission" date="2025-08" db="UniProtKB">
        <authorList>
            <consortium name="Ensembl"/>
        </authorList>
    </citation>
    <scope>IDENTIFICATION</scope>
</reference>
<dbReference type="EC" id="3.4.11.21" evidence="5"/>
<dbReference type="CDD" id="cd05658">
    <property type="entry name" value="M18_DAP"/>
    <property type="match status" value="1"/>
</dbReference>
<organism evidence="14 15">
    <name type="scientific">Mastacembelus armatus</name>
    <name type="common">zig-zag eel</name>
    <dbReference type="NCBI Taxonomy" id="205130"/>
    <lineage>
        <taxon>Eukaryota</taxon>
        <taxon>Metazoa</taxon>
        <taxon>Chordata</taxon>
        <taxon>Craniata</taxon>
        <taxon>Vertebrata</taxon>
        <taxon>Euteleostomi</taxon>
        <taxon>Actinopterygii</taxon>
        <taxon>Neopterygii</taxon>
        <taxon>Teleostei</taxon>
        <taxon>Neoteleostei</taxon>
        <taxon>Acanthomorphata</taxon>
        <taxon>Anabantaria</taxon>
        <taxon>Synbranchiformes</taxon>
        <taxon>Mastacembelidae</taxon>
        <taxon>Mastacembelus</taxon>
    </lineage>
</organism>
<dbReference type="AlphaFoldDB" id="A0A7N8XBL7"/>
<dbReference type="InterPro" id="IPR001948">
    <property type="entry name" value="Peptidase_M18"/>
</dbReference>
<evidence type="ECO:0000256" key="3">
    <source>
        <dbReference type="ARBA" id="ARBA00008290"/>
    </source>
</evidence>
<evidence type="ECO:0000256" key="13">
    <source>
        <dbReference type="RuleBase" id="RU004386"/>
    </source>
</evidence>
<dbReference type="FunFam" id="2.30.250.10:FF:000002">
    <property type="entry name" value="Aspartyl aminopeptidase"/>
    <property type="match status" value="1"/>
</dbReference>
<dbReference type="GO" id="GO:0004177">
    <property type="term" value="F:aminopeptidase activity"/>
    <property type="evidence" value="ECO:0007669"/>
    <property type="project" value="UniProtKB-KW"/>
</dbReference>
<keyword evidence="12 13" id="KW-0482">Metalloprotease</keyword>
<evidence type="ECO:0000256" key="6">
    <source>
        <dbReference type="ARBA" id="ARBA00015118"/>
    </source>
</evidence>
<reference evidence="14" key="2">
    <citation type="submission" date="2025-09" db="UniProtKB">
        <authorList>
            <consortium name="Ensembl"/>
        </authorList>
    </citation>
    <scope>IDENTIFICATION</scope>
</reference>
<protein>
    <recommendedName>
        <fullName evidence="6">Aspartyl aminopeptidase</fullName>
        <ecNumber evidence="5">3.4.11.21</ecNumber>
    </recommendedName>
</protein>
<evidence type="ECO:0000256" key="5">
    <source>
        <dbReference type="ARBA" id="ARBA00011965"/>
    </source>
</evidence>
<comment type="subunit">
    <text evidence="4">Tetrahedron-shaped homododecamer built from six homodimers.</text>
</comment>
<keyword evidence="15" id="KW-1185">Reference proteome</keyword>
<dbReference type="Gene3D" id="3.40.630.10">
    <property type="entry name" value="Zn peptidases"/>
    <property type="match status" value="1"/>
</dbReference>
<dbReference type="GO" id="GO:0006508">
    <property type="term" value="P:proteolysis"/>
    <property type="evidence" value="ECO:0007669"/>
    <property type="project" value="UniProtKB-KW"/>
</dbReference>
<keyword evidence="10 13" id="KW-0378">Hydrolase</keyword>
<evidence type="ECO:0000256" key="8">
    <source>
        <dbReference type="ARBA" id="ARBA00022670"/>
    </source>
</evidence>
<evidence type="ECO:0000256" key="7">
    <source>
        <dbReference type="ARBA" id="ARBA00022438"/>
    </source>
</evidence>